<reference evidence="1" key="1">
    <citation type="submission" date="2018-01" db="EMBL/GenBank/DDBJ databases">
        <title>An insight into the sialome of Amazonian anophelines.</title>
        <authorList>
            <person name="Ribeiro J.M."/>
            <person name="Scarpassa V."/>
            <person name="Calvo E."/>
        </authorList>
    </citation>
    <scope>NUCLEOTIDE SEQUENCE</scope>
</reference>
<proteinExistence type="predicted"/>
<evidence type="ECO:0000313" key="1">
    <source>
        <dbReference type="EMBL" id="MBW75783.1"/>
    </source>
</evidence>
<dbReference type="AlphaFoldDB" id="A0A2M4DDU8"/>
<protein>
    <submittedName>
        <fullName evidence="1">Putative secreted protein</fullName>
    </submittedName>
</protein>
<accession>A0A2M4DDU8</accession>
<organism evidence="1">
    <name type="scientific">Anopheles darlingi</name>
    <name type="common">Mosquito</name>
    <dbReference type="NCBI Taxonomy" id="43151"/>
    <lineage>
        <taxon>Eukaryota</taxon>
        <taxon>Metazoa</taxon>
        <taxon>Ecdysozoa</taxon>
        <taxon>Arthropoda</taxon>
        <taxon>Hexapoda</taxon>
        <taxon>Insecta</taxon>
        <taxon>Pterygota</taxon>
        <taxon>Neoptera</taxon>
        <taxon>Endopterygota</taxon>
        <taxon>Diptera</taxon>
        <taxon>Nematocera</taxon>
        <taxon>Culicoidea</taxon>
        <taxon>Culicidae</taxon>
        <taxon>Anophelinae</taxon>
        <taxon>Anopheles</taxon>
    </lineage>
</organism>
<name>A0A2M4DDU8_ANODA</name>
<sequence length="182" mass="19933">MNARLGTLWYTGARCLRIQLITFIALALIATDAHPICTRLRTVWLTDTDGFVVLEPIVTLAYPRSGTSTIPTSSRTFRLADVWCALVAHPVVPVAHAGINRYTIAILAWFRTARHTSMPKFLARTKALGTAASTRCHTLATGARLLTYGNTPVLFVQLVALMTNAFVWTDAVPVVASIRANR</sequence>
<dbReference type="EMBL" id="GGFL01011605">
    <property type="protein sequence ID" value="MBW75783.1"/>
    <property type="molecule type" value="Transcribed_RNA"/>
</dbReference>